<dbReference type="Proteomes" id="UP000076400">
    <property type="component" value="Unassembled WGS sequence"/>
</dbReference>
<accession>A0A154VSS6</accession>
<dbReference type="AlphaFoldDB" id="A0A154VSS6"/>
<protein>
    <submittedName>
        <fullName evidence="4">Chemotaxis protein</fullName>
    </submittedName>
</protein>
<dbReference type="OrthoDB" id="2489132at2"/>
<dbReference type="SMART" id="SM00283">
    <property type="entry name" value="MA"/>
    <property type="match status" value="1"/>
</dbReference>
<dbReference type="EMBL" id="LPXN01000136">
    <property type="protein sequence ID" value="KZD04278.1"/>
    <property type="molecule type" value="Genomic_DNA"/>
</dbReference>
<dbReference type="Pfam" id="PF00015">
    <property type="entry name" value="MCPsignal"/>
    <property type="match status" value="1"/>
</dbReference>
<proteinExistence type="predicted"/>
<evidence type="ECO:0000256" key="1">
    <source>
        <dbReference type="ARBA" id="ARBA00023224"/>
    </source>
</evidence>
<dbReference type="PROSITE" id="PS50111">
    <property type="entry name" value="CHEMOTAXIS_TRANSDUC_2"/>
    <property type="match status" value="1"/>
</dbReference>
<dbReference type="GO" id="GO:0007165">
    <property type="term" value="P:signal transduction"/>
    <property type="evidence" value="ECO:0007669"/>
    <property type="project" value="UniProtKB-KW"/>
</dbReference>
<evidence type="ECO:0000256" key="2">
    <source>
        <dbReference type="PROSITE-ProRule" id="PRU00284"/>
    </source>
</evidence>
<organism evidence="4 5">
    <name type="scientific">Oceanibaculum pacificum</name>
    <dbReference type="NCBI Taxonomy" id="580166"/>
    <lineage>
        <taxon>Bacteria</taxon>
        <taxon>Pseudomonadati</taxon>
        <taxon>Pseudomonadota</taxon>
        <taxon>Alphaproteobacteria</taxon>
        <taxon>Rhodospirillales</taxon>
        <taxon>Oceanibaculaceae</taxon>
        <taxon>Oceanibaculum</taxon>
    </lineage>
</organism>
<dbReference type="SUPFAM" id="SSF58104">
    <property type="entry name" value="Methyl-accepting chemotaxis protein (MCP) signaling domain"/>
    <property type="match status" value="1"/>
</dbReference>
<evidence type="ECO:0000313" key="4">
    <source>
        <dbReference type="EMBL" id="KZD04278.1"/>
    </source>
</evidence>
<dbReference type="GO" id="GO:0016020">
    <property type="term" value="C:membrane"/>
    <property type="evidence" value="ECO:0007669"/>
    <property type="project" value="InterPro"/>
</dbReference>
<reference evidence="4 5" key="1">
    <citation type="submission" date="2015-12" db="EMBL/GenBank/DDBJ databases">
        <title>Genome sequence of Oceanibaculum pacificum MCCC 1A02656.</title>
        <authorList>
            <person name="Lu L."/>
            <person name="Lai Q."/>
            <person name="Shao Z."/>
            <person name="Qian P."/>
        </authorList>
    </citation>
    <scope>NUCLEOTIDE SEQUENCE [LARGE SCALE GENOMIC DNA]</scope>
    <source>
        <strain evidence="4 5">MCCC 1A02656</strain>
    </source>
</reference>
<dbReference type="PANTHER" id="PTHR32089:SF112">
    <property type="entry name" value="LYSOZYME-LIKE PROTEIN-RELATED"/>
    <property type="match status" value="1"/>
</dbReference>
<evidence type="ECO:0000313" key="5">
    <source>
        <dbReference type="Proteomes" id="UP000076400"/>
    </source>
</evidence>
<dbReference type="PANTHER" id="PTHR32089">
    <property type="entry name" value="METHYL-ACCEPTING CHEMOTAXIS PROTEIN MCPB"/>
    <property type="match status" value="1"/>
</dbReference>
<name>A0A154VSS6_9PROT</name>
<comment type="caution">
    <text evidence="4">The sequence shown here is derived from an EMBL/GenBank/DDBJ whole genome shotgun (WGS) entry which is preliminary data.</text>
</comment>
<gene>
    <name evidence="4" type="ORF">AUP43_12305</name>
</gene>
<dbReference type="STRING" id="580166.AUP43_12305"/>
<dbReference type="InterPro" id="IPR004089">
    <property type="entry name" value="MCPsignal_dom"/>
</dbReference>
<keyword evidence="1 2" id="KW-0807">Transducer</keyword>
<dbReference type="Gene3D" id="1.10.287.950">
    <property type="entry name" value="Methyl-accepting chemotaxis protein"/>
    <property type="match status" value="1"/>
</dbReference>
<feature type="domain" description="Methyl-accepting transducer" evidence="3">
    <location>
        <begin position="25"/>
        <end position="261"/>
    </location>
</feature>
<sequence length="470" mass="50350">MAGEPAEESDLRRRERDALQRIAERVGDLGIEIADISGNVSDVDSRVRRQADIFTEVRQAAEDMAGRNHNVSQAARSVSEVTDSATQQIAGSRAQIGASVRDIQELVAAVAEINAEVSGLRDALAKVGAVAQEIATIAKQTNLLALNATIEAARAGEAGRGFAVVAAEVKQLATQTATATQDINATLTHLAAQSDDLIQRTHAAAQKADAVREGADAIDHVMETVGRAIEGVGSETAAIGAAAEEIDERCRLFQAHVEGMTGDVERSSQDLSQARERIDRLVTVTEQLIGLTADAEIETVDTPFITLAKDAAARIGAAFEAGIARGDITLADLFDRNYQPIAGSNPQQFLTRATLFTDAVLPAIQEPVLGADPRIVFCACVDENGYLPTHNRKFSEPQRGDVAWNTANSRNRRMFNDRVGLAAGRSTTPFLLQTYRRDMGGGNFALMKDCSAPIRVQGRHWGGVRVAYKI</sequence>
<evidence type="ECO:0000259" key="3">
    <source>
        <dbReference type="PROSITE" id="PS50111"/>
    </source>
</evidence>
<keyword evidence="5" id="KW-1185">Reference proteome</keyword>